<proteinExistence type="predicted"/>
<gene>
    <name evidence="1" type="ORF">G3563_26305</name>
</gene>
<evidence type="ECO:0000313" key="1">
    <source>
        <dbReference type="EMBL" id="NEU02661.1"/>
    </source>
</evidence>
<protein>
    <submittedName>
        <fullName evidence="1">Trse-like protein</fullName>
    </submittedName>
</protein>
<dbReference type="InterPro" id="IPR027417">
    <property type="entry name" value="P-loop_NTPase"/>
</dbReference>
<dbReference type="Gene3D" id="3.40.50.300">
    <property type="entry name" value="P-loop containing nucleotide triphosphate hydrolases"/>
    <property type="match status" value="1"/>
</dbReference>
<dbReference type="AlphaFoldDB" id="A0A6D1AGJ0"/>
<comment type="caution">
    <text evidence="1">The sequence shown here is derived from an EMBL/GenBank/DDBJ whole genome shotgun (WGS) entry which is preliminary data.</text>
</comment>
<name>A0A6D1AGJ0_ECOLX</name>
<dbReference type="EMBL" id="JAAHTE010000105">
    <property type="protein sequence ID" value="NEU02661.1"/>
    <property type="molecule type" value="Genomic_DNA"/>
</dbReference>
<organism evidence="1">
    <name type="scientific">Escherichia coli</name>
    <dbReference type="NCBI Taxonomy" id="562"/>
    <lineage>
        <taxon>Bacteria</taxon>
        <taxon>Pseudomonadati</taxon>
        <taxon>Pseudomonadota</taxon>
        <taxon>Gammaproteobacteria</taxon>
        <taxon>Enterobacterales</taxon>
        <taxon>Enterobacteriaceae</taxon>
        <taxon>Escherichia</taxon>
    </lineage>
</organism>
<sequence length="102" mass="11624">DCGTIHTTQNPSDYKQTASVAEMASRIINNCSYSFFFGLLDNDIETVKGFYKNSNQLLDSEVKFIASRQRGKVLATISNNERYAINLHFNDVEKELFFDKGE</sequence>
<feature type="non-terminal residue" evidence="1">
    <location>
        <position position="1"/>
    </location>
</feature>
<accession>A0A6D1AGJ0</accession>
<reference evidence="1" key="1">
    <citation type="submission" date="2020-02" db="EMBL/GenBank/DDBJ databases">
        <title>Investigating the Use of Bacteriophages as New Decolonization Strategy for Intestinal Carriage of CTX-M-15-producing ST131 Escherichia coli: an In Vitro Continuous Culture System Model.</title>
        <authorList>
            <person name="Bernasconi O.J."/>
            <person name="Campos-Madueno E.I."/>
            <person name="Dona V."/>
            <person name="Perreten V."/>
            <person name="Carattoli A."/>
            <person name="Endimiani A."/>
        </authorList>
    </citation>
    <scope>NUCLEOTIDE SEQUENCE</scope>
    <source>
        <strain evidence="1">4901.28</strain>
    </source>
</reference>